<dbReference type="Pfam" id="PF14248">
    <property type="entry name" value="DUF4345"/>
    <property type="match status" value="1"/>
</dbReference>
<dbReference type="Proteomes" id="UP000572680">
    <property type="component" value="Unassembled WGS sequence"/>
</dbReference>
<organism evidence="2 3">
    <name type="scientific">Actinomadura namibiensis</name>
    <dbReference type="NCBI Taxonomy" id="182080"/>
    <lineage>
        <taxon>Bacteria</taxon>
        <taxon>Bacillati</taxon>
        <taxon>Actinomycetota</taxon>
        <taxon>Actinomycetes</taxon>
        <taxon>Streptosporangiales</taxon>
        <taxon>Thermomonosporaceae</taxon>
        <taxon>Actinomadura</taxon>
    </lineage>
</organism>
<keyword evidence="3" id="KW-1185">Reference proteome</keyword>
<comment type="caution">
    <text evidence="2">The sequence shown here is derived from an EMBL/GenBank/DDBJ whole genome shotgun (WGS) entry which is preliminary data.</text>
</comment>
<feature type="transmembrane region" description="Helical" evidence="1">
    <location>
        <begin position="46"/>
        <end position="64"/>
    </location>
</feature>
<reference evidence="2 3" key="1">
    <citation type="submission" date="2020-08" db="EMBL/GenBank/DDBJ databases">
        <title>Genomic Encyclopedia of Type Strains, Phase IV (KMG-IV): sequencing the most valuable type-strain genomes for metagenomic binning, comparative biology and taxonomic classification.</title>
        <authorList>
            <person name="Goeker M."/>
        </authorList>
    </citation>
    <scope>NUCLEOTIDE SEQUENCE [LARGE SCALE GENOMIC DNA]</scope>
    <source>
        <strain evidence="2 3">DSM 44197</strain>
    </source>
</reference>
<name>A0A7W3LXG2_ACTNM</name>
<keyword evidence="1" id="KW-1133">Transmembrane helix</keyword>
<keyword evidence="1" id="KW-0812">Transmembrane</keyword>
<evidence type="ECO:0000256" key="1">
    <source>
        <dbReference type="SAM" id="Phobius"/>
    </source>
</evidence>
<dbReference type="RefSeq" id="WP_182848065.1">
    <property type="nucleotide sequence ID" value="NZ_BAAALP010000007.1"/>
</dbReference>
<gene>
    <name evidence="2" type="ORF">HNR61_007801</name>
</gene>
<protein>
    <recommendedName>
        <fullName evidence="4">DUF4345 domain-containing protein</fullName>
    </recommendedName>
</protein>
<accession>A0A7W3LXG2</accession>
<sequence>MEQIVVAGMAAFFLAMGLYGLAAPAALVRPFGMEAATADARTEVRAVYGGFGVAVAAALVLAVMREEARDGVVLAVGMALGGMAFGRLVARCVERPSGFYPSWFYFWVETVGALALVACAR</sequence>
<evidence type="ECO:0008006" key="4">
    <source>
        <dbReference type="Google" id="ProtNLM"/>
    </source>
</evidence>
<dbReference type="EMBL" id="JACJIA010000014">
    <property type="protein sequence ID" value="MBA8956119.1"/>
    <property type="molecule type" value="Genomic_DNA"/>
</dbReference>
<proteinExistence type="predicted"/>
<evidence type="ECO:0000313" key="2">
    <source>
        <dbReference type="EMBL" id="MBA8956119.1"/>
    </source>
</evidence>
<feature type="transmembrane region" description="Helical" evidence="1">
    <location>
        <begin position="102"/>
        <end position="120"/>
    </location>
</feature>
<evidence type="ECO:0000313" key="3">
    <source>
        <dbReference type="Proteomes" id="UP000572680"/>
    </source>
</evidence>
<dbReference type="InterPro" id="IPR025597">
    <property type="entry name" value="DUF4345"/>
</dbReference>
<feature type="transmembrane region" description="Helical" evidence="1">
    <location>
        <begin position="71"/>
        <end position="90"/>
    </location>
</feature>
<dbReference type="AlphaFoldDB" id="A0A7W3LXG2"/>
<keyword evidence="1" id="KW-0472">Membrane</keyword>